<gene>
    <name evidence="4" type="ORF">AYO20_02681</name>
</gene>
<reference evidence="4 5" key="1">
    <citation type="submission" date="2016-03" db="EMBL/GenBank/DDBJ databases">
        <title>The draft genome sequence of Fonsecaea nubica causative agent of cutaneous subcutaneous infection in human host.</title>
        <authorList>
            <person name="Costa F."/>
            <person name="Sybren D.H."/>
            <person name="Raittz R.T."/>
            <person name="Weiss V.A."/>
            <person name="Leao A.C."/>
            <person name="Gomes R."/>
            <person name="De Souza E.M."/>
            <person name="Pedrosa F.O."/>
            <person name="Steffens M.B."/>
            <person name="Bombassaro A."/>
            <person name="Tadra-Sfeir M.Z."/>
            <person name="Moreno L.F."/>
            <person name="Najafzadeh M.J."/>
            <person name="Felipe M.S."/>
            <person name="Teixeira M."/>
            <person name="Sun J."/>
            <person name="Xi L."/>
            <person name="Castro M.A."/>
            <person name="Vicente V.A."/>
        </authorList>
    </citation>
    <scope>NUCLEOTIDE SEQUENCE [LARGE SCALE GENOMIC DNA]</scope>
    <source>
        <strain evidence="4 5">CBS 269.64</strain>
    </source>
</reference>
<accession>A0A178D6Z1</accession>
<dbReference type="OrthoDB" id="4145020at2759"/>
<dbReference type="GO" id="GO:0008270">
    <property type="term" value="F:zinc ion binding"/>
    <property type="evidence" value="ECO:0007669"/>
    <property type="project" value="UniProtKB-KW"/>
</dbReference>
<organism evidence="4 5">
    <name type="scientific">Fonsecaea nubica</name>
    <dbReference type="NCBI Taxonomy" id="856822"/>
    <lineage>
        <taxon>Eukaryota</taxon>
        <taxon>Fungi</taxon>
        <taxon>Dikarya</taxon>
        <taxon>Ascomycota</taxon>
        <taxon>Pezizomycotina</taxon>
        <taxon>Eurotiomycetes</taxon>
        <taxon>Chaetothyriomycetidae</taxon>
        <taxon>Chaetothyriales</taxon>
        <taxon>Herpotrichiellaceae</taxon>
        <taxon>Fonsecaea</taxon>
    </lineage>
</organism>
<evidence type="ECO:0000259" key="3">
    <source>
        <dbReference type="PROSITE" id="PS50157"/>
    </source>
</evidence>
<feature type="compositionally biased region" description="Polar residues" evidence="2">
    <location>
        <begin position="404"/>
        <end position="434"/>
    </location>
</feature>
<proteinExistence type="predicted"/>
<feature type="compositionally biased region" description="Basic and acidic residues" evidence="2">
    <location>
        <begin position="71"/>
        <end position="83"/>
    </location>
</feature>
<dbReference type="InterPro" id="IPR013087">
    <property type="entry name" value="Znf_C2H2_type"/>
</dbReference>
<feature type="region of interest" description="Disordered" evidence="2">
    <location>
        <begin position="476"/>
        <end position="501"/>
    </location>
</feature>
<feature type="region of interest" description="Disordered" evidence="2">
    <location>
        <begin position="383"/>
        <end position="447"/>
    </location>
</feature>
<dbReference type="AlphaFoldDB" id="A0A178D6Z1"/>
<keyword evidence="1" id="KW-0479">Metal-binding</keyword>
<feature type="region of interest" description="Disordered" evidence="2">
    <location>
        <begin position="556"/>
        <end position="580"/>
    </location>
</feature>
<dbReference type="Proteomes" id="UP000185904">
    <property type="component" value="Unassembled WGS sequence"/>
</dbReference>
<keyword evidence="5" id="KW-1185">Reference proteome</keyword>
<sequence>MSAPRTSNVPSIWDLRDSLFRALAAAYAALGEDLFRRELTSIAAYYGEGATLPEIEDLFTKHVPAEAEQLKTELASHRSGGRERRSKGPARSRRPPLLNFDDEDLSILSPREVDVLKARSKNSIQEPAKRLQIINGSSRISPVGDVPATGAMAPPAATTSGAAAHVIQTGPWNIDDTGIQSRLSQASISQTRKRRFSEVHDSVELQTADDRRPRAPPRSESFGYVTRNGEYRCALCQRQLPNEDDLKLHEQISKEHTRSLKDQRKVTLGRGRLAVLAALSAKGHNANTSVLGQRLRIHNLLASSPDAAASEILAKENGNRHELDPSLRQSQDRQASSTDIDDEGRWHPNTIPVTQSVESTTPACVAGPLQTLYKGKCRADSLMSASDGAPAPETAPSRAAGIETRSTTARTEIGTLNTPQIPTGVEPTSTQQPHHNSESGGDEEASEIPDSVIAKDISRLIQLNLKLLNVFQKSAFARDNSSPPSGERAPANVPDDKSGPGMMGIKNSPSTNSTVPTTMVLETLDQAASCNAPNPGGRNCTRRTISAPGIGVRLGIKRGDTKENGKKKDVGEPISMIVLD</sequence>
<dbReference type="GeneID" id="34586104"/>
<dbReference type="RefSeq" id="XP_022502860.1">
    <property type="nucleotide sequence ID" value="XM_022640985.1"/>
</dbReference>
<feature type="compositionally biased region" description="Polar residues" evidence="2">
    <location>
        <begin position="327"/>
        <end position="338"/>
    </location>
</feature>
<keyword evidence="1" id="KW-0862">Zinc</keyword>
<dbReference type="PROSITE" id="PS50157">
    <property type="entry name" value="ZINC_FINGER_C2H2_2"/>
    <property type="match status" value="1"/>
</dbReference>
<comment type="caution">
    <text evidence="4">The sequence shown here is derived from an EMBL/GenBank/DDBJ whole genome shotgun (WGS) entry which is preliminary data.</text>
</comment>
<feature type="region of interest" description="Disordered" evidence="2">
    <location>
        <begin position="318"/>
        <end position="359"/>
    </location>
</feature>
<dbReference type="InterPro" id="IPR055494">
    <property type="entry name" value="DUF7066"/>
</dbReference>
<feature type="domain" description="C2H2-type" evidence="3">
    <location>
        <begin position="231"/>
        <end position="261"/>
    </location>
</feature>
<evidence type="ECO:0000256" key="2">
    <source>
        <dbReference type="SAM" id="MobiDB-lite"/>
    </source>
</evidence>
<protein>
    <recommendedName>
        <fullName evidence="3">C2H2-type domain-containing protein</fullName>
    </recommendedName>
</protein>
<evidence type="ECO:0000313" key="5">
    <source>
        <dbReference type="Proteomes" id="UP000185904"/>
    </source>
</evidence>
<feature type="region of interest" description="Disordered" evidence="2">
    <location>
        <begin position="71"/>
        <end position="99"/>
    </location>
</feature>
<keyword evidence="1" id="KW-0863">Zinc-finger</keyword>
<evidence type="ECO:0000256" key="1">
    <source>
        <dbReference type="PROSITE-ProRule" id="PRU00042"/>
    </source>
</evidence>
<evidence type="ECO:0000313" key="4">
    <source>
        <dbReference type="EMBL" id="OAL37848.1"/>
    </source>
</evidence>
<name>A0A178D6Z1_9EURO</name>
<feature type="compositionally biased region" description="Basic and acidic residues" evidence="2">
    <location>
        <begin position="557"/>
        <end position="571"/>
    </location>
</feature>
<feature type="compositionally biased region" description="Basic residues" evidence="2">
    <location>
        <begin position="84"/>
        <end position="94"/>
    </location>
</feature>
<dbReference type="EMBL" id="LVCJ01000012">
    <property type="protein sequence ID" value="OAL37848.1"/>
    <property type="molecule type" value="Genomic_DNA"/>
</dbReference>
<dbReference type="Pfam" id="PF23217">
    <property type="entry name" value="DUF7066"/>
    <property type="match status" value="1"/>
</dbReference>